<reference evidence="2" key="2">
    <citation type="submission" date="2020-05" db="UniProtKB">
        <authorList>
            <consortium name="EnsemblMetazoa"/>
        </authorList>
    </citation>
    <scope>IDENTIFICATION</scope>
    <source>
        <strain evidence="2">IAEA</strain>
    </source>
</reference>
<name>A0A1A9Z3H6_GLOPL</name>
<reference evidence="3" key="1">
    <citation type="submission" date="2014-03" db="EMBL/GenBank/DDBJ databases">
        <authorList>
            <person name="Aksoy S."/>
            <person name="Warren W."/>
            <person name="Wilson R.K."/>
        </authorList>
    </citation>
    <scope>NUCLEOTIDE SEQUENCE [LARGE SCALE GENOMIC DNA]</scope>
    <source>
        <strain evidence="3">IAEA</strain>
    </source>
</reference>
<keyword evidence="1" id="KW-0812">Transmembrane</keyword>
<organism evidence="2 3">
    <name type="scientific">Glossina pallidipes</name>
    <name type="common">Tsetse fly</name>
    <dbReference type="NCBI Taxonomy" id="7398"/>
    <lineage>
        <taxon>Eukaryota</taxon>
        <taxon>Metazoa</taxon>
        <taxon>Ecdysozoa</taxon>
        <taxon>Arthropoda</taxon>
        <taxon>Hexapoda</taxon>
        <taxon>Insecta</taxon>
        <taxon>Pterygota</taxon>
        <taxon>Neoptera</taxon>
        <taxon>Endopterygota</taxon>
        <taxon>Diptera</taxon>
        <taxon>Brachycera</taxon>
        <taxon>Muscomorpha</taxon>
        <taxon>Hippoboscoidea</taxon>
        <taxon>Glossinidae</taxon>
        <taxon>Glossina</taxon>
    </lineage>
</organism>
<proteinExistence type="predicted"/>
<keyword evidence="3" id="KW-1185">Reference proteome</keyword>
<feature type="transmembrane region" description="Helical" evidence="1">
    <location>
        <begin position="68"/>
        <end position="92"/>
    </location>
</feature>
<sequence>MPHTRSEHKLTSHTHCGKEGESYLGDVGDVRIIHLIVVVNYVLITIGVYSAPFCLAFIRIFVSRSGPILIFFLTMKYSGTTCVILQASIFNFGHFKNSSIRATHSWRQLNSYDLRISDKNIDFI</sequence>
<evidence type="ECO:0000256" key="1">
    <source>
        <dbReference type="SAM" id="Phobius"/>
    </source>
</evidence>
<keyword evidence="1" id="KW-1133">Transmembrane helix</keyword>
<protein>
    <submittedName>
        <fullName evidence="2">Uncharacterized protein</fullName>
    </submittedName>
</protein>
<evidence type="ECO:0000313" key="2">
    <source>
        <dbReference type="EnsemblMetazoa" id="GPAI002771-PA"/>
    </source>
</evidence>
<evidence type="ECO:0000313" key="3">
    <source>
        <dbReference type="Proteomes" id="UP000092445"/>
    </source>
</evidence>
<feature type="transmembrane region" description="Helical" evidence="1">
    <location>
        <begin position="41"/>
        <end position="62"/>
    </location>
</feature>
<dbReference type="VEuPathDB" id="VectorBase:GPAI002771"/>
<dbReference type="EnsemblMetazoa" id="GPAI002771-RA">
    <property type="protein sequence ID" value="GPAI002771-PA"/>
    <property type="gene ID" value="GPAI002771"/>
</dbReference>
<accession>A0A1A9Z3H6</accession>
<dbReference type="Proteomes" id="UP000092445">
    <property type="component" value="Unassembled WGS sequence"/>
</dbReference>
<keyword evidence="1" id="KW-0472">Membrane</keyword>
<dbReference type="AlphaFoldDB" id="A0A1A9Z3H6"/>